<organism evidence="1 2">
    <name type="scientific">Macrolepiota fuliginosa MF-IS2</name>
    <dbReference type="NCBI Taxonomy" id="1400762"/>
    <lineage>
        <taxon>Eukaryota</taxon>
        <taxon>Fungi</taxon>
        <taxon>Dikarya</taxon>
        <taxon>Basidiomycota</taxon>
        <taxon>Agaricomycotina</taxon>
        <taxon>Agaricomycetes</taxon>
        <taxon>Agaricomycetidae</taxon>
        <taxon>Agaricales</taxon>
        <taxon>Agaricineae</taxon>
        <taxon>Agaricaceae</taxon>
        <taxon>Macrolepiota</taxon>
    </lineage>
</organism>
<gene>
    <name evidence="1" type="ORF">P691DRAFT_104190</name>
</gene>
<dbReference type="Proteomes" id="UP000807342">
    <property type="component" value="Unassembled WGS sequence"/>
</dbReference>
<dbReference type="EMBL" id="MU151191">
    <property type="protein sequence ID" value="KAF9447634.1"/>
    <property type="molecule type" value="Genomic_DNA"/>
</dbReference>
<dbReference type="AlphaFoldDB" id="A0A9P5XAU1"/>
<reference evidence="1" key="1">
    <citation type="submission" date="2020-11" db="EMBL/GenBank/DDBJ databases">
        <authorList>
            <consortium name="DOE Joint Genome Institute"/>
            <person name="Ahrendt S."/>
            <person name="Riley R."/>
            <person name="Andreopoulos W."/>
            <person name="Labutti K."/>
            <person name="Pangilinan J."/>
            <person name="Ruiz-Duenas F.J."/>
            <person name="Barrasa J.M."/>
            <person name="Sanchez-Garcia M."/>
            <person name="Camarero S."/>
            <person name="Miyauchi S."/>
            <person name="Serrano A."/>
            <person name="Linde D."/>
            <person name="Babiker R."/>
            <person name="Drula E."/>
            <person name="Ayuso-Fernandez I."/>
            <person name="Pacheco R."/>
            <person name="Padilla G."/>
            <person name="Ferreira P."/>
            <person name="Barriuso J."/>
            <person name="Kellner H."/>
            <person name="Castanera R."/>
            <person name="Alfaro M."/>
            <person name="Ramirez L."/>
            <person name="Pisabarro A.G."/>
            <person name="Kuo A."/>
            <person name="Tritt A."/>
            <person name="Lipzen A."/>
            <person name="He G."/>
            <person name="Yan M."/>
            <person name="Ng V."/>
            <person name="Cullen D."/>
            <person name="Martin F."/>
            <person name="Rosso M.-N."/>
            <person name="Henrissat B."/>
            <person name="Hibbett D."/>
            <person name="Martinez A.T."/>
            <person name="Grigoriev I.V."/>
        </authorList>
    </citation>
    <scope>NUCLEOTIDE SEQUENCE</scope>
    <source>
        <strain evidence="1">MF-IS2</strain>
    </source>
</reference>
<comment type="caution">
    <text evidence="1">The sequence shown here is derived from an EMBL/GenBank/DDBJ whole genome shotgun (WGS) entry which is preliminary data.</text>
</comment>
<keyword evidence="2" id="KW-1185">Reference proteome</keyword>
<evidence type="ECO:0000313" key="2">
    <source>
        <dbReference type="Proteomes" id="UP000807342"/>
    </source>
</evidence>
<protein>
    <submittedName>
        <fullName evidence="1">Uncharacterized protein</fullName>
    </submittedName>
</protein>
<accession>A0A9P5XAU1</accession>
<sequence>MKPIAIPPAMYATASEQNDKPITLQGQNPGNSRQIWHVKIVDEKLQTFNIERADLVWLPPEYPPSFGILGGAADFKPVSCLEGVAKNPKWKIIHDPPKEHWLQQAKFAIFPYIEEIHGPEYFVDDGMGIKGDSLNQSQEMILRFLGSAQTHNWYFEPVFTTQV</sequence>
<evidence type="ECO:0000313" key="1">
    <source>
        <dbReference type="EMBL" id="KAF9447634.1"/>
    </source>
</evidence>
<proteinExistence type="predicted"/>
<name>A0A9P5XAU1_9AGAR</name>